<reference evidence="1" key="1">
    <citation type="submission" date="2007-04" db="EMBL/GenBank/DDBJ databases">
        <title>Annotation of Pediculus humanus corporis strain USDA.</title>
        <authorList>
            <person name="Kirkness E."/>
            <person name="Hannick L."/>
            <person name="Hass B."/>
            <person name="Bruggner R."/>
            <person name="Lawson D."/>
            <person name="Bidwell S."/>
            <person name="Joardar V."/>
            <person name="Caler E."/>
            <person name="Walenz B."/>
            <person name="Inman J."/>
            <person name="Schobel S."/>
            <person name="Galinsky K."/>
            <person name="Amedeo P."/>
            <person name="Strausberg R."/>
        </authorList>
    </citation>
    <scope>NUCLEOTIDE SEQUENCE</scope>
    <source>
        <strain evidence="1">USDA</strain>
    </source>
</reference>
<evidence type="ECO:0000313" key="2">
    <source>
        <dbReference type="EnsemblMetazoa" id="PHUM492150-PA"/>
    </source>
</evidence>
<protein>
    <submittedName>
        <fullName evidence="1 2">Uncharacterized protein</fullName>
    </submittedName>
</protein>
<dbReference type="KEGG" id="phu:Phum_PHUM492150"/>
<dbReference type="GeneID" id="8235862"/>
<evidence type="ECO:0000313" key="1">
    <source>
        <dbReference type="EMBL" id="EEB17886.1"/>
    </source>
</evidence>
<accession>E0VWY0</accession>
<dbReference type="VEuPathDB" id="VectorBase:PHUM492150"/>
<reference evidence="2" key="3">
    <citation type="submission" date="2021-02" db="UniProtKB">
        <authorList>
            <consortium name="EnsemblMetazoa"/>
        </authorList>
    </citation>
    <scope>IDENTIFICATION</scope>
    <source>
        <strain evidence="2">USDA</strain>
    </source>
</reference>
<organism>
    <name type="scientific">Pediculus humanus subsp. corporis</name>
    <name type="common">Body louse</name>
    <dbReference type="NCBI Taxonomy" id="121224"/>
    <lineage>
        <taxon>Eukaryota</taxon>
        <taxon>Metazoa</taxon>
        <taxon>Ecdysozoa</taxon>
        <taxon>Arthropoda</taxon>
        <taxon>Hexapoda</taxon>
        <taxon>Insecta</taxon>
        <taxon>Pterygota</taxon>
        <taxon>Neoptera</taxon>
        <taxon>Paraneoptera</taxon>
        <taxon>Psocodea</taxon>
        <taxon>Troctomorpha</taxon>
        <taxon>Phthiraptera</taxon>
        <taxon>Anoplura</taxon>
        <taxon>Pediculidae</taxon>
        <taxon>Pediculus</taxon>
    </lineage>
</organism>
<dbReference type="EnsemblMetazoa" id="PHUM492150-RA">
    <property type="protein sequence ID" value="PHUM492150-PA"/>
    <property type="gene ID" value="PHUM492150"/>
</dbReference>
<dbReference type="HOGENOM" id="CLU_1671438_0_0_1"/>
<dbReference type="AlphaFoldDB" id="E0VWY0"/>
<dbReference type="Proteomes" id="UP000009046">
    <property type="component" value="Unassembled WGS sequence"/>
</dbReference>
<evidence type="ECO:0000313" key="3">
    <source>
        <dbReference type="Proteomes" id="UP000009046"/>
    </source>
</evidence>
<sequence>MITVIIIFDFGIVTTLQKKKNKPSLCIKATLTGFVLVWKNSNKSQLALFVTGISTPIPVNIEGGSLSWFTNFQVIYDLPDNVTYFEPYKIMEKRSVKNTFKRLTIYRALSEYINGPLDDFKLGLNEYKNAQLQGLHNNTDCGIIYKNCSIAENSIFLN</sequence>
<reference evidence="1" key="2">
    <citation type="submission" date="2007-04" db="EMBL/GenBank/DDBJ databases">
        <title>The genome of the human body louse.</title>
        <authorList>
            <consortium name="The Human Body Louse Genome Consortium"/>
            <person name="Kirkness E."/>
            <person name="Walenz B."/>
            <person name="Hass B."/>
            <person name="Bruggner R."/>
            <person name="Strausberg R."/>
        </authorList>
    </citation>
    <scope>NUCLEOTIDE SEQUENCE</scope>
    <source>
        <strain evidence="1">USDA</strain>
    </source>
</reference>
<dbReference type="CTD" id="8235862"/>
<name>E0VWY0_PEDHC</name>
<gene>
    <name evidence="2" type="primary">8235862</name>
    <name evidence="1" type="ORF">Phum_PHUM492150</name>
</gene>
<dbReference type="EMBL" id="DS235824">
    <property type="protein sequence ID" value="EEB17886.1"/>
    <property type="molecule type" value="Genomic_DNA"/>
</dbReference>
<dbReference type="OrthoDB" id="8186940at2759"/>
<keyword evidence="3" id="KW-1185">Reference proteome</keyword>
<dbReference type="RefSeq" id="XP_002430624.1">
    <property type="nucleotide sequence ID" value="XM_002430579.1"/>
</dbReference>
<dbReference type="InParanoid" id="E0VWY0"/>
<dbReference type="EMBL" id="AAZO01005954">
    <property type="status" value="NOT_ANNOTATED_CDS"/>
    <property type="molecule type" value="Genomic_DNA"/>
</dbReference>
<proteinExistence type="predicted"/>